<proteinExistence type="predicted"/>
<feature type="compositionally biased region" description="Acidic residues" evidence="1">
    <location>
        <begin position="184"/>
        <end position="194"/>
    </location>
</feature>
<gene>
    <name evidence="3" type="primary">LOC113210081</name>
</gene>
<evidence type="ECO:0000313" key="3">
    <source>
        <dbReference type="RefSeq" id="XP_026283685.1"/>
    </source>
</evidence>
<reference evidence="3" key="1">
    <citation type="submission" date="2025-08" db="UniProtKB">
        <authorList>
            <consortium name="RefSeq"/>
        </authorList>
    </citation>
    <scope>IDENTIFICATION</scope>
    <source>
        <tissue evidence="3">Whole organism</tissue>
    </source>
</reference>
<evidence type="ECO:0000256" key="1">
    <source>
        <dbReference type="SAM" id="MobiDB-lite"/>
    </source>
</evidence>
<protein>
    <submittedName>
        <fullName evidence="3">Uncharacterized protein LOC113210081</fullName>
    </submittedName>
</protein>
<feature type="compositionally biased region" description="Acidic residues" evidence="1">
    <location>
        <begin position="158"/>
        <end position="177"/>
    </location>
</feature>
<dbReference type="KEGG" id="foc:113210081"/>
<dbReference type="OrthoDB" id="7700939at2759"/>
<keyword evidence="2" id="KW-1185">Reference proteome</keyword>
<dbReference type="GeneID" id="113210081"/>
<organism evidence="2 3">
    <name type="scientific">Frankliniella occidentalis</name>
    <name type="common">Western flower thrips</name>
    <name type="synonym">Euthrips occidentalis</name>
    <dbReference type="NCBI Taxonomy" id="133901"/>
    <lineage>
        <taxon>Eukaryota</taxon>
        <taxon>Metazoa</taxon>
        <taxon>Ecdysozoa</taxon>
        <taxon>Arthropoda</taxon>
        <taxon>Hexapoda</taxon>
        <taxon>Insecta</taxon>
        <taxon>Pterygota</taxon>
        <taxon>Neoptera</taxon>
        <taxon>Paraneoptera</taxon>
        <taxon>Thysanoptera</taxon>
        <taxon>Terebrantia</taxon>
        <taxon>Thripoidea</taxon>
        <taxon>Thripidae</taxon>
        <taxon>Frankliniella</taxon>
    </lineage>
</organism>
<accession>A0A6J1SWG7</accession>
<dbReference type="PANTHER" id="PTHR46579:SF1">
    <property type="entry name" value="F5_8 TYPE C DOMAIN-CONTAINING PROTEIN"/>
    <property type="match status" value="1"/>
</dbReference>
<dbReference type="RefSeq" id="XP_026283685.1">
    <property type="nucleotide sequence ID" value="XM_026427900.2"/>
</dbReference>
<name>A0A6J1SWG7_FRAOC</name>
<dbReference type="PANTHER" id="PTHR46579">
    <property type="entry name" value="F5/8 TYPE C DOMAIN-CONTAINING PROTEIN-RELATED"/>
    <property type="match status" value="1"/>
</dbReference>
<dbReference type="Proteomes" id="UP000504606">
    <property type="component" value="Unplaced"/>
</dbReference>
<feature type="region of interest" description="Disordered" evidence="1">
    <location>
        <begin position="60"/>
        <end position="197"/>
    </location>
</feature>
<evidence type="ECO:0000313" key="2">
    <source>
        <dbReference type="Proteomes" id="UP000504606"/>
    </source>
</evidence>
<dbReference type="AlphaFoldDB" id="A0A6J1SWG7"/>
<sequence>MNSLPNSTSSKRRRQRELFRLAVLEARKNHVVEDVTSMDTPAPRTPCVTDDFSSCLDCPTGMLTDEEPDDFDCQQQPCESLEKPSPTDDSTQYMSCADSSTSMSSRDGIDSSNSGHSSPSLSKSFDMDMSSCEEDSDYEAHYLEEEDDLQPQEQPDVLPEDPDGPPGPEDPEDDPDDPDQHLTDDEDSSDDDTFSFDRAALDAPVRVGRVRTKREVLLMKLANALKDRRTYDSLIRDFKGFNMSIGRPNYLPECKKTLWSLLGRKDAGVTKWGYGPDCLHFLGRYRRLHGPIIQCPTCEEQIPFANVKWFISLSLKKQFENFLALPGVAHLLRYREWRVKGREDAVEDILDGELYQELQRNGVIGQMDFTYSFNSDGFRKFKHQSLHAWGLLVRLNELPPNLRQRNLFLAGIWIDKAEPNMNTFLRPFVHQANSLSQNGVMWRPNDVEVNSKIIPLACCVDAKARAIIMNQHQYNGEWGCYCCNHHGIFLDGSMKYPLLPFQDLPEAEDRTHNSIHAAMLRGYFFEGQKGASEIIHLNHFNMASGNGMDDLHPFYEGVAKFYFDLLVSDVLRRNAAPALRTMNLRMNGVRTPTQMSRKWDTIYNTDKWKGSQWGYFIRYFAVVLSVNNRLPQEHFDHLSMLSYSLFILSQDSILEEEFIRAENYLERFLVYFQNSFGAGNMRFNVHMLKHVVRSRRLLGPAWTISTFNFESWNMVIGALVTAANGASEQIVIRHMMKSYVHAGVCRNDVADEVKNYVNSVLFGCPRKIAEEINRDTVVLGHPSQVLLAEDEVALLTAKGFRNVNRVTVFDRVLVRGIEYRCSTYHPDTKSDNSLVKTWDGAFLTINKIAVFDGEDGRVCGLFVTCHGTDYPIGFAHHVAHFTGVDRPDFVLANVLRVPAMKFEVRESWYVVPMASCREID</sequence>
<feature type="compositionally biased region" description="Low complexity" evidence="1">
    <location>
        <begin position="95"/>
        <end position="130"/>
    </location>
</feature>